<evidence type="ECO:0000313" key="3">
    <source>
        <dbReference type="WBParaSite" id="ACOC_0000375501-mRNA-1"/>
    </source>
</evidence>
<accession>A0A0R3PHC8</accession>
<organism evidence="3">
    <name type="scientific">Angiostrongylus costaricensis</name>
    <name type="common">Nematode worm</name>
    <dbReference type="NCBI Taxonomy" id="334426"/>
    <lineage>
        <taxon>Eukaryota</taxon>
        <taxon>Metazoa</taxon>
        <taxon>Ecdysozoa</taxon>
        <taxon>Nematoda</taxon>
        <taxon>Chromadorea</taxon>
        <taxon>Rhabditida</taxon>
        <taxon>Rhabditina</taxon>
        <taxon>Rhabditomorpha</taxon>
        <taxon>Strongyloidea</taxon>
        <taxon>Metastrongylidae</taxon>
        <taxon>Angiostrongylus</taxon>
    </lineage>
</organism>
<reference evidence="1 2" key="2">
    <citation type="submission" date="2018-11" db="EMBL/GenBank/DDBJ databases">
        <authorList>
            <consortium name="Pathogen Informatics"/>
        </authorList>
    </citation>
    <scope>NUCLEOTIDE SEQUENCE [LARGE SCALE GENOMIC DNA]</scope>
    <source>
        <strain evidence="1 2">Costa Rica</strain>
    </source>
</reference>
<protein>
    <submittedName>
        <fullName evidence="1 3">Uncharacterized protein</fullName>
    </submittedName>
</protein>
<proteinExistence type="predicted"/>
<dbReference type="Proteomes" id="UP000267027">
    <property type="component" value="Unassembled WGS sequence"/>
</dbReference>
<dbReference type="WBParaSite" id="ACOC_0000375501-mRNA-1">
    <property type="protein sequence ID" value="ACOC_0000375501-mRNA-1"/>
    <property type="gene ID" value="ACOC_0000375501"/>
</dbReference>
<keyword evidence="2" id="KW-1185">Reference proteome</keyword>
<dbReference type="AlphaFoldDB" id="A0A0R3PHC8"/>
<evidence type="ECO:0000313" key="2">
    <source>
        <dbReference type="Proteomes" id="UP000267027"/>
    </source>
</evidence>
<name>A0A0R3PHC8_ANGCS</name>
<sequence length="204" mass="23456">MSAQFKKTFRKQKSYLIKIAFSMTLNRGEKTFRILFLKTLCITAFADQSSSALHRDYVPSSHESELLPHVAARNSPSSAWRCDGRNVQSISGESSLMTRHSNGPANEQGQCYFLEGDLDIINERPARPANQSVLCDSSINLLQRAFSRNGRNVMSERFWIDMRDLQLQWIEKICTSSFERTAATSYTLECWTILTKFFSMFRVR</sequence>
<dbReference type="EMBL" id="UYYA01001372">
    <property type="protein sequence ID" value="VDM55341.1"/>
    <property type="molecule type" value="Genomic_DNA"/>
</dbReference>
<evidence type="ECO:0000313" key="1">
    <source>
        <dbReference type="EMBL" id="VDM55341.1"/>
    </source>
</evidence>
<gene>
    <name evidence="1" type="ORF">ACOC_LOCUS3756</name>
</gene>
<reference evidence="3" key="1">
    <citation type="submission" date="2017-02" db="UniProtKB">
        <authorList>
            <consortium name="WormBaseParasite"/>
        </authorList>
    </citation>
    <scope>IDENTIFICATION</scope>
</reference>